<protein>
    <submittedName>
        <fullName evidence="2">Uncharacterized protein</fullName>
    </submittedName>
</protein>
<feature type="region of interest" description="Disordered" evidence="1">
    <location>
        <begin position="1"/>
        <end position="25"/>
    </location>
</feature>
<sequence>MKLNELEQSLHQPQSNAPTVPTTKSYNPLIEQPLLIWWHKNGHKTLNECKKTLKDEFGQDIDIMVINQQNSEDWNIIGVKKEENKFYLFPRKKVGWRNDVFGSWFELAEKDNVLEGTPINRIKSFTRAIKNANEWQQIGRKGIVSTR</sequence>
<reference evidence="2 3" key="1">
    <citation type="submission" date="2016-05" db="EMBL/GenBank/DDBJ databases">
        <title>Single-cell genome of chain-forming Candidatus Thiomargarita nelsonii and comparison to other large sulfur-oxidizing bacteria.</title>
        <authorList>
            <person name="Winkel M."/>
            <person name="Salman V."/>
            <person name="Woyke T."/>
            <person name="Schulz-Vogt H."/>
            <person name="Richter M."/>
            <person name="Flood B."/>
            <person name="Bailey J."/>
            <person name="Amann R."/>
            <person name="Mussmann M."/>
        </authorList>
    </citation>
    <scope>NUCLEOTIDE SEQUENCE [LARGE SCALE GENOMIC DNA]</scope>
    <source>
        <strain evidence="2 3">THI036</strain>
    </source>
</reference>
<dbReference type="AlphaFoldDB" id="A0A176RW73"/>
<evidence type="ECO:0000256" key="1">
    <source>
        <dbReference type="SAM" id="MobiDB-lite"/>
    </source>
</evidence>
<dbReference type="EMBL" id="LUTY01002580">
    <property type="protein sequence ID" value="OAD20011.1"/>
    <property type="molecule type" value="Genomic_DNA"/>
</dbReference>
<evidence type="ECO:0000313" key="2">
    <source>
        <dbReference type="EMBL" id="OAD20011.1"/>
    </source>
</evidence>
<organism evidence="2 3">
    <name type="scientific">Candidatus Thiomargarita nelsonii</name>
    <dbReference type="NCBI Taxonomy" id="1003181"/>
    <lineage>
        <taxon>Bacteria</taxon>
        <taxon>Pseudomonadati</taxon>
        <taxon>Pseudomonadota</taxon>
        <taxon>Gammaproteobacteria</taxon>
        <taxon>Thiotrichales</taxon>
        <taxon>Thiotrichaceae</taxon>
        <taxon>Thiomargarita</taxon>
    </lineage>
</organism>
<keyword evidence="3" id="KW-1185">Reference proteome</keyword>
<dbReference type="Proteomes" id="UP000076962">
    <property type="component" value="Unassembled WGS sequence"/>
</dbReference>
<gene>
    <name evidence="2" type="ORF">THIOM_004310</name>
</gene>
<name>A0A176RW73_9GAMM</name>
<accession>A0A176RW73</accession>
<proteinExistence type="predicted"/>
<comment type="caution">
    <text evidence="2">The sequence shown here is derived from an EMBL/GenBank/DDBJ whole genome shotgun (WGS) entry which is preliminary data.</text>
</comment>
<evidence type="ECO:0000313" key="3">
    <source>
        <dbReference type="Proteomes" id="UP000076962"/>
    </source>
</evidence>